<proteinExistence type="inferred from homology"/>
<evidence type="ECO:0000313" key="7">
    <source>
        <dbReference type="EMBL" id="RKN36489.1"/>
    </source>
</evidence>
<dbReference type="InterPro" id="IPR015590">
    <property type="entry name" value="Aldehyde_DH_dom"/>
</dbReference>
<accession>A0A3A9YHY0</accession>
<evidence type="ECO:0000256" key="1">
    <source>
        <dbReference type="ARBA" id="ARBA00009986"/>
    </source>
</evidence>
<dbReference type="InterPro" id="IPR029510">
    <property type="entry name" value="Ald_DH_CS_GLU"/>
</dbReference>
<evidence type="ECO:0000259" key="6">
    <source>
        <dbReference type="Pfam" id="PF00171"/>
    </source>
</evidence>
<organism evidence="7 8">
    <name type="scientific">Micromonospora musae</name>
    <dbReference type="NCBI Taxonomy" id="1894970"/>
    <lineage>
        <taxon>Bacteria</taxon>
        <taxon>Bacillati</taxon>
        <taxon>Actinomycetota</taxon>
        <taxon>Actinomycetes</taxon>
        <taxon>Micromonosporales</taxon>
        <taxon>Micromonosporaceae</taxon>
        <taxon>Micromonospora</taxon>
    </lineage>
</organism>
<sequence length="486" mass="50558">MTLLDTATWQGMLYSDGWVAATGGSRAVCSPASREEIGQIGVANADDVARACARAAEAQRGWAATSYLERAAVLRRAGQLFTQHAAAIGDWLVREAGSIPPKAGVETDTAAQECYEAAALASQPLGEIIPSAQPRLSLARRLPVGVVGVIAPFNFPLVLAIRSVAPALALGNAVVLKPDARTAVSGGVSIGRIFEEAGLPEGLLHVLPGEVDAGEALVADPHVRVVSFTGSTAAGRRVGAVAARHLKRAHLELGGNSALIVLDDADLGLAVSAGAWGSFLHQGQICMTTGRHLVHESLAEKYVEQLAEKADHLPVGDPAKEQVALGPVIDERQRDKIHSLVRASVDGGARLAAGGTYEGLFYRPTVLADVAPDSPAYAQEVFGPVAPVIAFSDLDEVAALAGQTEYGLSLGILSRDVMKAMALAERIPSGIVHINDQTVSDEAVAPFGGVRASGTGSRFGGAAANIEAFTETQWLTVQGEITRYPF</sequence>
<comment type="similarity">
    <text evidence="1 5">Belongs to the aldehyde dehydrogenase family.</text>
</comment>
<dbReference type="RefSeq" id="WP_120687783.1">
    <property type="nucleotide sequence ID" value="NZ_RAZT01000001.1"/>
</dbReference>
<reference evidence="7 8" key="1">
    <citation type="submission" date="2018-09" db="EMBL/GenBank/DDBJ databases">
        <title>Micromonospora sp. nov. MS1-9, isolated from a root of Musa sp.</title>
        <authorList>
            <person name="Kuncharoen N."/>
            <person name="Kudo T."/>
            <person name="Ohkuma M."/>
            <person name="Yuki M."/>
            <person name="Tanasupawat S."/>
        </authorList>
    </citation>
    <scope>NUCLEOTIDE SEQUENCE [LARGE SCALE GENOMIC DNA]</scope>
    <source>
        <strain evidence="7 8">MS1-9</strain>
    </source>
</reference>
<evidence type="ECO:0000256" key="4">
    <source>
        <dbReference type="PROSITE-ProRule" id="PRU10007"/>
    </source>
</evidence>
<dbReference type="Proteomes" id="UP000275865">
    <property type="component" value="Unassembled WGS sequence"/>
</dbReference>
<feature type="domain" description="Aldehyde dehydrogenase" evidence="6">
    <location>
        <begin position="18"/>
        <end position="474"/>
    </location>
</feature>
<evidence type="ECO:0000313" key="8">
    <source>
        <dbReference type="Proteomes" id="UP000275865"/>
    </source>
</evidence>
<evidence type="ECO:0000256" key="2">
    <source>
        <dbReference type="ARBA" id="ARBA00023002"/>
    </source>
</evidence>
<evidence type="ECO:0000256" key="3">
    <source>
        <dbReference type="ARBA" id="ARBA00023027"/>
    </source>
</evidence>
<comment type="caution">
    <text evidence="7">The sequence shown here is derived from an EMBL/GenBank/DDBJ whole genome shotgun (WGS) entry which is preliminary data.</text>
</comment>
<dbReference type="PANTHER" id="PTHR42986">
    <property type="entry name" value="BENZALDEHYDE DEHYDROGENASE YFMT"/>
    <property type="match status" value="1"/>
</dbReference>
<feature type="active site" evidence="4">
    <location>
        <position position="252"/>
    </location>
</feature>
<keyword evidence="2 5" id="KW-0560">Oxidoreductase</keyword>
<dbReference type="GO" id="GO:0016620">
    <property type="term" value="F:oxidoreductase activity, acting on the aldehyde or oxo group of donors, NAD or NADP as acceptor"/>
    <property type="evidence" value="ECO:0007669"/>
    <property type="project" value="InterPro"/>
</dbReference>
<dbReference type="Gene3D" id="3.40.605.10">
    <property type="entry name" value="Aldehyde Dehydrogenase, Chain A, domain 1"/>
    <property type="match status" value="1"/>
</dbReference>
<gene>
    <name evidence="7" type="ORF">D7044_02290</name>
</gene>
<dbReference type="InterPro" id="IPR016163">
    <property type="entry name" value="Ald_DH_C"/>
</dbReference>
<dbReference type="PANTHER" id="PTHR42986:SF1">
    <property type="entry name" value="BENZALDEHYDE DEHYDROGENASE YFMT"/>
    <property type="match status" value="1"/>
</dbReference>
<dbReference type="InterPro" id="IPR016162">
    <property type="entry name" value="Ald_DH_N"/>
</dbReference>
<keyword evidence="3" id="KW-0520">NAD</keyword>
<dbReference type="EMBL" id="RAZT01000001">
    <property type="protein sequence ID" value="RKN36489.1"/>
    <property type="molecule type" value="Genomic_DNA"/>
</dbReference>
<dbReference type="SUPFAM" id="SSF53720">
    <property type="entry name" value="ALDH-like"/>
    <property type="match status" value="1"/>
</dbReference>
<dbReference type="CDD" id="cd07152">
    <property type="entry name" value="ALDH_BenzADH"/>
    <property type="match status" value="1"/>
</dbReference>
<dbReference type="Gene3D" id="3.40.309.10">
    <property type="entry name" value="Aldehyde Dehydrogenase, Chain A, domain 2"/>
    <property type="match status" value="1"/>
</dbReference>
<evidence type="ECO:0000256" key="5">
    <source>
        <dbReference type="RuleBase" id="RU003345"/>
    </source>
</evidence>
<dbReference type="InterPro" id="IPR016161">
    <property type="entry name" value="Ald_DH/histidinol_DH"/>
</dbReference>
<protein>
    <submittedName>
        <fullName evidence="7">Aldehyde dehydrogenase family protein</fullName>
    </submittedName>
</protein>
<dbReference type="AlphaFoldDB" id="A0A3A9YHY0"/>
<dbReference type="Pfam" id="PF00171">
    <property type="entry name" value="Aldedh"/>
    <property type="match status" value="1"/>
</dbReference>
<dbReference type="PROSITE" id="PS00687">
    <property type="entry name" value="ALDEHYDE_DEHYDR_GLU"/>
    <property type="match status" value="1"/>
</dbReference>
<name>A0A3A9YHY0_9ACTN</name>